<feature type="transmembrane region" description="Helical" evidence="1">
    <location>
        <begin position="208"/>
        <end position="228"/>
    </location>
</feature>
<feature type="transmembrane region" description="Helical" evidence="1">
    <location>
        <begin position="123"/>
        <end position="148"/>
    </location>
</feature>
<evidence type="ECO:0000256" key="1">
    <source>
        <dbReference type="SAM" id="Phobius"/>
    </source>
</evidence>
<gene>
    <name evidence="2" type="ORF">ACH407_24215</name>
</gene>
<feature type="transmembrane region" description="Helical" evidence="1">
    <location>
        <begin position="168"/>
        <end position="188"/>
    </location>
</feature>
<evidence type="ECO:0000313" key="3">
    <source>
        <dbReference type="Proteomes" id="UP001611339"/>
    </source>
</evidence>
<evidence type="ECO:0000313" key="2">
    <source>
        <dbReference type="EMBL" id="MFI1716668.1"/>
    </source>
</evidence>
<keyword evidence="3" id="KW-1185">Reference proteome</keyword>
<dbReference type="RefSeq" id="WP_398710992.1">
    <property type="nucleotide sequence ID" value="NZ_JBIRUI010000011.1"/>
</dbReference>
<feature type="transmembrane region" description="Helical" evidence="1">
    <location>
        <begin position="302"/>
        <end position="327"/>
    </location>
</feature>
<name>A0ABW7UD55_9ACTN</name>
<proteinExistence type="predicted"/>
<keyword evidence="1" id="KW-0812">Transmembrane</keyword>
<evidence type="ECO:0008006" key="4">
    <source>
        <dbReference type="Google" id="ProtNLM"/>
    </source>
</evidence>
<accession>A0ABW7UD55</accession>
<feature type="transmembrane region" description="Helical" evidence="1">
    <location>
        <begin position="347"/>
        <end position="365"/>
    </location>
</feature>
<reference evidence="2 3" key="1">
    <citation type="submission" date="2024-10" db="EMBL/GenBank/DDBJ databases">
        <title>The Natural Products Discovery Center: Release of the First 8490 Sequenced Strains for Exploring Actinobacteria Biosynthetic Diversity.</title>
        <authorList>
            <person name="Kalkreuter E."/>
            <person name="Kautsar S.A."/>
            <person name="Yang D."/>
            <person name="Bader C.D."/>
            <person name="Teijaro C.N."/>
            <person name="Fluegel L."/>
            <person name="Davis C.M."/>
            <person name="Simpson J.R."/>
            <person name="Lauterbach L."/>
            <person name="Steele A.D."/>
            <person name="Gui C."/>
            <person name="Meng S."/>
            <person name="Li G."/>
            <person name="Viehrig K."/>
            <person name="Ye F."/>
            <person name="Su P."/>
            <person name="Kiefer A.F."/>
            <person name="Nichols A."/>
            <person name="Cepeda A.J."/>
            <person name="Yan W."/>
            <person name="Fan B."/>
            <person name="Jiang Y."/>
            <person name="Adhikari A."/>
            <person name="Zheng C.-J."/>
            <person name="Schuster L."/>
            <person name="Cowan T.M."/>
            <person name="Smanski M.J."/>
            <person name="Chevrette M.G."/>
            <person name="De Carvalho L.P.S."/>
            <person name="Shen B."/>
        </authorList>
    </citation>
    <scope>NUCLEOTIDE SEQUENCE [LARGE SCALE GENOMIC DNA]</scope>
    <source>
        <strain evidence="2 3">NPDC020602</strain>
    </source>
</reference>
<feature type="transmembrane region" description="Helical" evidence="1">
    <location>
        <begin position="272"/>
        <end position="290"/>
    </location>
</feature>
<dbReference type="EMBL" id="JBIRUI010000011">
    <property type="protein sequence ID" value="MFI1716668.1"/>
    <property type="molecule type" value="Genomic_DNA"/>
</dbReference>
<dbReference type="Proteomes" id="UP001611339">
    <property type="component" value="Unassembled WGS sequence"/>
</dbReference>
<comment type="caution">
    <text evidence="2">The sequence shown here is derived from an EMBL/GenBank/DDBJ whole genome shotgun (WGS) entry which is preliminary data.</text>
</comment>
<keyword evidence="1" id="KW-1133">Transmembrane helix</keyword>
<keyword evidence="1" id="KW-0472">Membrane</keyword>
<feature type="transmembrane region" description="Helical" evidence="1">
    <location>
        <begin position="94"/>
        <end position="111"/>
    </location>
</feature>
<organism evidence="2 3">
    <name type="scientific">Streptomyces litmocidini</name>
    <dbReference type="NCBI Taxonomy" id="67318"/>
    <lineage>
        <taxon>Bacteria</taxon>
        <taxon>Bacillati</taxon>
        <taxon>Actinomycetota</taxon>
        <taxon>Actinomycetes</taxon>
        <taxon>Kitasatosporales</taxon>
        <taxon>Streptomycetaceae</taxon>
        <taxon>Streptomyces</taxon>
    </lineage>
</organism>
<protein>
    <recommendedName>
        <fullName evidence="4">Integral membrane protein</fullName>
    </recommendedName>
</protein>
<sequence length="387" mass="39874">MTYRRAAIPALIGGLLLTALLWWAGASADALHLPGSGGTLGTDPVAELQRWLAPWAYDPPVFLDSGAQVSGYVPLDGGDDRDRYNGLYTTGLQIRYGAVFVFFVLGALLLIRRLPPVRGRATTAFLALWAWGAVAGTLAVTVSAPWFIASSGHGNYRFLPQLANVIAGGRQLPVAVGLVAAGASVLVARITAEGAEPPPRTDVPVRAARLAATAGTAVIALSVVVLSYQPVAAALQAYSPAGGLLSEPGDLLRQWLLLGAWDVPAGGPVLEWLLHRASDVLLLAVVWWALRRLPGLLTRATLPAMAAGAVCATVLGLLAGQVLRIAVVQAGPEQGLPYFSAGLGNGIPAALTCGLAAGVLAAVVLRTVLRGAPDPGPAGPAQYGDDR</sequence>